<keyword evidence="2" id="KW-1185">Reference proteome</keyword>
<dbReference type="RefSeq" id="XP_013856160.1">
    <property type="nucleotide sequence ID" value="XM_014000706.1"/>
</dbReference>
<dbReference type="KEGG" id="alim:106511998"/>
<name>A0A2I4AKX5_AUSLI</name>
<proteinExistence type="predicted"/>
<dbReference type="Proteomes" id="UP000192220">
    <property type="component" value="Unplaced"/>
</dbReference>
<evidence type="ECO:0000313" key="2">
    <source>
        <dbReference type="Proteomes" id="UP000192220"/>
    </source>
</evidence>
<evidence type="ECO:0000259" key="1">
    <source>
        <dbReference type="Pfam" id="PF08473"/>
    </source>
</evidence>
<dbReference type="GeneID" id="106511998"/>
<dbReference type="AlphaFoldDB" id="A0A2I4AKX5"/>
<dbReference type="OrthoDB" id="10054666at2759"/>
<reference evidence="3" key="1">
    <citation type="submission" date="2025-08" db="UniProtKB">
        <authorList>
            <consortium name="RefSeq"/>
        </authorList>
    </citation>
    <scope>IDENTIFICATION</scope>
</reference>
<accession>A0A2I4AKX5</accession>
<dbReference type="InterPro" id="IPR013680">
    <property type="entry name" value="VDCC_a2/dsu"/>
</dbReference>
<protein>
    <submittedName>
        <fullName evidence="3">Voltage-dependent calcium channel subunit alpha-2/delta-1</fullName>
    </submittedName>
</protein>
<sequence length="123" mass="13667">RNNLHHIVYACSAVTQNGLTFLIFQFEIPAETKEPVSESGILVSKAVDLIIDEVTLKPAVVGVKLNVSFWMNSFINATQKLNCKDEICGCLRNDKLVDCVILDDGGFLLMSNQEEYISLIGQF</sequence>
<organism evidence="2 3">
    <name type="scientific">Austrofundulus limnaeus</name>
    <name type="common">Annual killifish</name>
    <dbReference type="NCBI Taxonomy" id="52670"/>
    <lineage>
        <taxon>Eukaryota</taxon>
        <taxon>Metazoa</taxon>
        <taxon>Chordata</taxon>
        <taxon>Craniata</taxon>
        <taxon>Vertebrata</taxon>
        <taxon>Euteleostomi</taxon>
        <taxon>Actinopterygii</taxon>
        <taxon>Neopterygii</taxon>
        <taxon>Teleostei</taxon>
        <taxon>Neoteleostei</taxon>
        <taxon>Acanthomorphata</taxon>
        <taxon>Ovalentaria</taxon>
        <taxon>Atherinomorphae</taxon>
        <taxon>Cyprinodontiformes</taxon>
        <taxon>Rivulidae</taxon>
        <taxon>Austrofundulus</taxon>
    </lineage>
</organism>
<feature type="non-terminal residue" evidence="3">
    <location>
        <position position="123"/>
    </location>
</feature>
<evidence type="ECO:0000313" key="3">
    <source>
        <dbReference type="RefSeq" id="XP_013856160.1"/>
    </source>
</evidence>
<dbReference type="InParanoid" id="A0A2I4AKX5"/>
<gene>
    <name evidence="3" type="primary">LOC106511998</name>
</gene>
<feature type="domain" description="Voltage-dependent calcium channel alpha-2/delta subunit conserved region" evidence="1">
    <location>
        <begin position="32"/>
        <end position="123"/>
    </location>
</feature>
<feature type="non-terminal residue" evidence="3">
    <location>
        <position position="1"/>
    </location>
</feature>
<dbReference type="STRING" id="52670.A0A2I4AKX5"/>
<dbReference type="Pfam" id="PF08473">
    <property type="entry name" value="VGCC_alpha2"/>
    <property type="match status" value="1"/>
</dbReference>